<gene>
    <name evidence="1" type="ORF">LCGC14_1008900</name>
</gene>
<comment type="caution">
    <text evidence="1">The sequence shown here is derived from an EMBL/GenBank/DDBJ whole genome shotgun (WGS) entry which is preliminary data.</text>
</comment>
<organism evidence="1">
    <name type="scientific">marine sediment metagenome</name>
    <dbReference type="NCBI Taxonomy" id="412755"/>
    <lineage>
        <taxon>unclassified sequences</taxon>
        <taxon>metagenomes</taxon>
        <taxon>ecological metagenomes</taxon>
    </lineage>
</organism>
<reference evidence="1" key="1">
    <citation type="journal article" date="2015" name="Nature">
        <title>Complex archaea that bridge the gap between prokaryotes and eukaryotes.</title>
        <authorList>
            <person name="Spang A."/>
            <person name="Saw J.H."/>
            <person name="Jorgensen S.L."/>
            <person name="Zaremba-Niedzwiedzka K."/>
            <person name="Martijn J."/>
            <person name="Lind A.E."/>
            <person name="van Eijk R."/>
            <person name="Schleper C."/>
            <person name="Guy L."/>
            <person name="Ettema T.J."/>
        </authorList>
    </citation>
    <scope>NUCLEOTIDE SEQUENCE</scope>
</reference>
<dbReference type="EMBL" id="LAZR01003950">
    <property type="protein sequence ID" value="KKN13192.1"/>
    <property type="molecule type" value="Genomic_DNA"/>
</dbReference>
<accession>A0A0F9NMA7</accession>
<evidence type="ECO:0000313" key="1">
    <source>
        <dbReference type="EMBL" id="KKN13192.1"/>
    </source>
</evidence>
<protein>
    <submittedName>
        <fullName evidence="1">Uncharacterized protein</fullName>
    </submittedName>
</protein>
<sequence>MQLDYIELQNSPNSPINTAIMEWEITWTKYLPDDNGFEVGLKWIEDGYQYVPDEIFVPDVAEIQSALFWIALQREIDRYIERNN</sequence>
<name>A0A0F9NMA7_9ZZZZ</name>
<proteinExistence type="predicted"/>
<dbReference type="AlphaFoldDB" id="A0A0F9NMA7"/>